<feature type="region of interest" description="Disordered" evidence="1">
    <location>
        <begin position="1"/>
        <end position="25"/>
    </location>
</feature>
<accession>J0D0U0</accession>
<evidence type="ECO:0000313" key="2">
    <source>
        <dbReference type="EMBL" id="EJD37963.1"/>
    </source>
</evidence>
<dbReference type="EMBL" id="JH687832">
    <property type="protein sequence ID" value="EJD37963.1"/>
    <property type="molecule type" value="Genomic_DNA"/>
</dbReference>
<proteinExistence type="predicted"/>
<sequence>MQQGVRTNGQDSMNTAGSEQVDDRAPGHWQRLGVGFYTVIIHVIASGGNKDILETMCPQPPAYMRSPQLRQPGLSILDATLCNLVRIYHAGFAPQNIAKTIRFLAGIPPVALTYVNEGSRSDSPSSVKPLVVGIAYQMYTVAGSMPLARLALVLSTTGRTAADASESRPFPVYIWLVQWHSWLSVRRRDSTPSFGSAVVRAALVTVAIISVVPHFNVLYHNPSLSAFARWWPSFSLPDPEMTTLSVRPAAFLAPSRRGFHLRRGCVSGCCHGPGALIALNWLRHEGEFVRAHKAFAGSNKWKKWR</sequence>
<gene>
    <name evidence="2" type="ORF">AURDEDRAFT_139674</name>
</gene>
<reference evidence="3" key="1">
    <citation type="journal article" date="2012" name="Science">
        <title>The Paleozoic origin of enzymatic lignin decomposition reconstructed from 31 fungal genomes.</title>
        <authorList>
            <person name="Floudas D."/>
            <person name="Binder M."/>
            <person name="Riley R."/>
            <person name="Barry K."/>
            <person name="Blanchette R.A."/>
            <person name="Henrissat B."/>
            <person name="Martinez A.T."/>
            <person name="Otillar R."/>
            <person name="Spatafora J.W."/>
            <person name="Yadav J.S."/>
            <person name="Aerts A."/>
            <person name="Benoit I."/>
            <person name="Boyd A."/>
            <person name="Carlson A."/>
            <person name="Copeland A."/>
            <person name="Coutinho P.M."/>
            <person name="de Vries R.P."/>
            <person name="Ferreira P."/>
            <person name="Findley K."/>
            <person name="Foster B."/>
            <person name="Gaskell J."/>
            <person name="Glotzer D."/>
            <person name="Gorecki P."/>
            <person name="Heitman J."/>
            <person name="Hesse C."/>
            <person name="Hori C."/>
            <person name="Igarashi K."/>
            <person name="Jurgens J.A."/>
            <person name="Kallen N."/>
            <person name="Kersten P."/>
            <person name="Kohler A."/>
            <person name="Kuees U."/>
            <person name="Kumar T.K.A."/>
            <person name="Kuo A."/>
            <person name="LaButti K."/>
            <person name="Larrondo L.F."/>
            <person name="Lindquist E."/>
            <person name="Ling A."/>
            <person name="Lombard V."/>
            <person name="Lucas S."/>
            <person name="Lundell T."/>
            <person name="Martin R."/>
            <person name="McLaughlin D.J."/>
            <person name="Morgenstern I."/>
            <person name="Morin E."/>
            <person name="Murat C."/>
            <person name="Nagy L.G."/>
            <person name="Nolan M."/>
            <person name="Ohm R.A."/>
            <person name="Patyshakuliyeva A."/>
            <person name="Rokas A."/>
            <person name="Ruiz-Duenas F.J."/>
            <person name="Sabat G."/>
            <person name="Salamov A."/>
            <person name="Samejima M."/>
            <person name="Schmutz J."/>
            <person name="Slot J.C."/>
            <person name="St John F."/>
            <person name="Stenlid J."/>
            <person name="Sun H."/>
            <person name="Sun S."/>
            <person name="Syed K."/>
            <person name="Tsang A."/>
            <person name="Wiebenga A."/>
            <person name="Young D."/>
            <person name="Pisabarro A."/>
            <person name="Eastwood D.C."/>
            <person name="Martin F."/>
            <person name="Cullen D."/>
            <person name="Grigoriev I.V."/>
            <person name="Hibbett D.S."/>
        </authorList>
    </citation>
    <scope>NUCLEOTIDE SEQUENCE [LARGE SCALE GENOMIC DNA]</scope>
    <source>
        <strain evidence="3">TFB10046</strain>
    </source>
</reference>
<dbReference type="AlphaFoldDB" id="J0D0U0"/>
<protein>
    <submittedName>
        <fullName evidence="2">Uncharacterized protein</fullName>
    </submittedName>
</protein>
<dbReference type="KEGG" id="adl:AURDEDRAFT_139674"/>
<evidence type="ECO:0000313" key="3">
    <source>
        <dbReference type="Proteomes" id="UP000006514"/>
    </source>
</evidence>
<evidence type="ECO:0000256" key="1">
    <source>
        <dbReference type="SAM" id="MobiDB-lite"/>
    </source>
</evidence>
<dbReference type="Proteomes" id="UP000006514">
    <property type="component" value="Unassembled WGS sequence"/>
</dbReference>
<dbReference type="InParanoid" id="J0D0U0"/>
<name>J0D0U0_AURST</name>
<organism evidence="2 3">
    <name type="scientific">Auricularia subglabra (strain TFB-10046 / SS5)</name>
    <name type="common">White-rot fungus</name>
    <name type="synonym">Auricularia delicata (strain TFB10046)</name>
    <dbReference type="NCBI Taxonomy" id="717982"/>
    <lineage>
        <taxon>Eukaryota</taxon>
        <taxon>Fungi</taxon>
        <taxon>Dikarya</taxon>
        <taxon>Basidiomycota</taxon>
        <taxon>Agaricomycotina</taxon>
        <taxon>Agaricomycetes</taxon>
        <taxon>Auriculariales</taxon>
        <taxon>Auriculariaceae</taxon>
        <taxon>Auricularia</taxon>
    </lineage>
</organism>
<feature type="compositionally biased region" description="Polar residues" evidence="1">
    <location>
        <begin position="1"/>
        <end position="18"/>
    </location>
</feature>
<dbReference type="OrthoDB" id="72269at2759"/>
<keyword evidence="3" id="KW-1185">Reference proteome</keyword>